<feature type="domain" description="VTT" evidence="9">
    <location>
        <begin position="36"/>
        <end position="160"/>
    </location>
</feature>
<dbReference type="EMBL" id="BMOI01000006">
    <property type="protein sequence ID" value="GGK99703.1"/>
    <property type="molecule type" value="Genomic_DNA"/>
</dbReference>
<feature type="compositionally biased region" description="Gly residues" evidence="8">
    <location>
        <begin position="241"/>
        <end position="257"/>
    </location>
</feature>
<keyword evidence="13" id="KW-1185">Reference proteome</keyword>
<evidence type="ECO:0000256" key="2">
    <source>
        <dbReference type="ARBA" id="ARBA00010792"/>
    </source>
</evidence>
<reference evidence="11 13" key="3">
    <citation type="submission" date="2021-01" db="EMBL/GenBank/DDBJ databases">
        <title>Sequencing the genomes of 1000 actinobacteria strains.</title>
        <authorList>
            <person name="Klenk H.-P."/>
        </authorList>
    </citation>
    <scope>NUCLEOTIDE SEQUENCE [LARGE SCALE GENOMIC DNA]</scope>
    <source>
        <strain evidence="11 13">DSM 20542</strain>
    </source>
</reference>
<dbReference type="Proteomes" id="UP000746584">
    <property type="component" value="Unassembled WGS sequence"/>
</dbReference>
<comment type="similarity">
    <text evidence="2 7">Belongs to the DedA family.</text>
</comment>
<dbReference type="InterPro" id="IPR032816">
    <property type="entry name" value="VTT_dom"/>
</dbReference>
<dbReference type="GO" id="GO:0005886">
    <property type="term" value="C:plasma membrane"/>
    <property type="evidence" value="ECO:0007669"/>
    <property type="project" value="UniProtKB-SubCell"/>
</dbReference>
<evidence type="ECO:0000256" key="6">
    <source>
        <dbReference type="ARBA" id="ARBA00023136"/>
    </source>
</evidence>
<dbReference type="RefSeq" id="WP_229727956.1">
    <property type="nucleotide sequence ID" value="NZ_BMOI01000006.1"/>
</dbReference>
<evidence type="ECO:0000313" key="10">
    <source>
        <dbReference type="EMBL" id="GGK99703.1"/>
    </source>
</evidence>
<accession>A0A8H9G8B4</accession>
<evidence type="ECO:0000313" key="11">
    <source>
        <dbReference type="EMBL" id="MBM7803552.1"/>
    </source>
</evidence>
<comment type="caution">
    <text evidence="10">The sequence shown here is derived from an EMBL/GenBank/DDBJ whole genome shotgun (WGS) entry which is preliminary data.</text>
</comment>
<dbReference type="Pfam" id="PF09335">
    <property type="entry name" value="VTT_dom"/>
    <property type="match status" value="1"/>
</dbReference>
<keyword evidence="5 7" id="KW-1133">Transmembrane helix</keyword>
<reference evidence="10" key="1">
    <citation type="journal article" date="2014" name="Int. J. Syst. Evol. Microbiol.">
        <title>Complete genome sequence of Corynebacterium casei LMG S-19264T (=DSM 44701T), isolated from a smear-ripened cheese.</title>
        <authorList>
            <consortium name="US DOE Joint Genome Institute (JGI-PGF)"/>
            <person name="Walter F."/>
            <person name="Albersmeier A."/>
            <person name="Kalinowski J."/>
            <person name="Ruckert C."/>
        </authorList>
    </citation>
    <scope>NUCLEOTIDE SEQUENCE</scope>
    <source>
        <strain evidence="10">JCM 1480</strain>
    </source>
</reference>
<feature type="transmembrane region" description="Helical" evidence="7">
    <location>
        <begin position="55"/>
        <end position="81"/>
    </location>
</feature>
<feature type="region of interest" description="Disordered" evidence="8">
    <location>
        <begin position="208"/>
        <end position="284"/>
    </location>
</feature>
<dbReference type="InterPro" id="IPR032818">
    <property type="entry name" value="DedA-like"/>
</dbReference>
<evidence type="ECO:0000256" key="8">
    <source>
        <dbReference type="SAM" id="MobiDB-lite"/>
    </source>
</evidence>
<keyword evidence="4 7" id="KW-0812">Transmembrane</keyword>
<feature type="compositionally biased region" description="Basic and acidic residues" evidence="8">
    <location>
        <begin position="208"/>
        <end position="217"/>
    </location>
</feature>
<feature type="compositionally biased region" description="Low complexity" evidence="8">
    <location>
        <begin position="258"/>
        <end position="284"/>
    </location>
</feature>
<feature type="transmembrane region" description="Helical" evidence="7">
    <location>
        <begin position="144"/>
        <end position="167"/>
    </location>
</feature>
<organism evidence="10 12">
    <name type="scientific">Curtobacterium luteum</name>
    <dbReference type="NCBI Taxonomy" id="33881"/>
    <lineage>
        <taxon>Bacteria</taxon>
        <taxon>Bacillati</taxon>
        <taxon>Actinomycetota</taxon>
        <taxon>Actinomycetes</taxon>
        <taxon>Micrococcales</taxon>
        <taxon>Microbacteriaceae</taxon>
        <taxon>Curtobacterium</taxon>
    </lineage>
</organism>
<proteinExistence type="inferred from homology"/>
<comment type="subcellular location">
    <subcellularLocation>
        <location evidence="1 7">Cell membrane</location>
        <topology evidence="1 7">Multi-pass membrane protein</topology>
    </subcellularLocation>
</comment>
<protein>
    <submittedName>
        <fullName evidence="11">Membrane protein DedA with SNARE-associated domain</fullName>
    </submittedName>
</protein>
<evidence type="ECO:0000256" key="3">
    <source>
        <dbReference type="ARBA" id="ARBA00022475"/>
    </source>
</evidence>
<dbReference type="AlphaFoldDB" id="A0A8H9G8B4"/>
<sequence length="284" mass="28379">MFDQITPFVVDMAASPLVYVVLFALCLLDGFFPPVPSETALVAIAAVAATSGQPALLGVLAAAAAGAVAGAVAGDSVAYWFGRRLGTTRLASTRQPRIAAAFAFAERQVQRRPASLILIGRYIPVGRVAVNTTAGATGLPYRRFLGISAVAGSAWAATSVGIALAASSVLHEPVVSALVSMVVAVVLGIAVDRVIGSIGRRREAAAARRAASVDDTGHATSGDGTGGTSAVDGTGRARTGHGTGRTDGDVAAGGGRGATAPRPALARPTRSTRTATPTGGTARP</sequence>
<name>A0A8H9G8B4_9MICO</name>
<keyword evidence="6 7" id="KW-0472">Membrane</keyword>
<gene>
    <name evidence="10" type="ORF">GCM10009769_17320</name>
    <name evidence="11" type="ORF">JOE58_002803</name>
</gene>
<feature type="compositionally biased region" description="Low complexity" evidence="8">
    <location>
        <begin position="218"/>
        <end position="237"/>
    </location>
</feature>
<keyword evidence="3 7" id="KW-1003">Cell membrane</keyword>
<evidence type="ECO:0000313" key="12">
    <source>
        <dbReference type="Proteomes" id="UP000648535"/>
    </source>
</evidence>
<evidence type="ECO:0000256" key="5">
    <source>
        <dbReference type="ARBA" id="ARBA00022989"/>
    </source>
</evidence>
<evidence type="ECO:0000313" key="13">
    <source>
        <dbReference type="Proteomes" id="UP000746584"/>
    </source>
</evidence>
<evidence type="ECO:0000256" key="1">
    <source>
        <dbReference type="ARBA" id="ARBA00004651"/>
    </source>
</evidence>
<dbReference type="EMBL" id="JAFBCG010000001">
    <property type="protein sequence ID" value="MBM7803552.1"/>
    <property type="molecule type" value="Genomic_DNA"/>
</dbReference>
<feature type="transmembrane region" description="Helical" evidence="7">
    <location>
        <begin position="12"/>
        <end position="35"/>
    </location>
</feature>
<evidence type="ECO:0000259" key="9">
    <source>
        <dbReference type="Pfam" id="PF09335"/>
    </source>
</evidence>
<dbReference type="PANTHER" id="PTHR30353:SF0">
    <property type="entry name" value="TRANSMEMBRANE PROTEIN"/>
    <property type="match status" value="1"/>
</dbReference>
<feature type="transmembrane region" description="Helical" evidence="7">
    <location>
        <begin position="173"/>
        <end position="191"/>
    </location>
</feature>
<reference evidence="10" key="2">
    <citation type="submission" date="2020-09" db="EMBL/GenBank/DDBJ databases">
        <authorList>
            <person name="Sun Q."/>
            <person name="Ohkuma M."/>
        </authorList>
    </citation>
    <scope>NUCLEOTIDE SEQUENCE</scope>
    <source>
        <strain evidence="10">JCM 1480</strain>
    </source>
</reference>
<dbReference type="Proteomes" id="UP000648535">
    <property type="component" value="Unassembled WGS sequence"/>
</dbReference>
<evidence type="ECO:0000256" key="7">
    <source>
        <dbReference type="RuleBase" id="RU367016"/>
    </source>
</evidence>
<dbReference type="PANTHER" id="PTHR30353">
    <property type="entry name" value="INNER MEMBRANE PROTEIN DEDA-RELATED"/>
    <property type="match status" value="1"/>
</dbReference>
<evidence type="ECO:0000256" key="4">
    <source>
        <dbReference type="ARBA" id="ARBA00022692"/>
    </source>
</evidence>